<dbReference type="RefSeq" id="WP_183352266.1">
    <property type="nucleotide sequence ID" value="NZ_JACHEO010000026.1"/>
</dbReference>
<protein>
    <submittedName>
        <fullName evidence="2">Uncharacterized protein</fullName>
    </submittedName>
</protein>
<evidence type="ECO:0000313" key="3">
    <source>
        <dbReference type="Proteomes" id="UP000539642"/>
    </source>
</evidence>
<keyword evidence="1" id="KW-1133">Transmembrane helix</keyword>
<organism evidence="2 3">
    <name type="scientific">Desulfoprunum benzoelyticum</name>
    <dbReference type="NCBI Taxonomy" id="1506996"/>
    <lineage>
        <taxon>Bacteria</taxon>
        <taxon>Pseudomonadati</taxon>
        <taxon>Thermodesulfobacteriota</taxon>
        <taxon>Desulfobulbia</taxon>
        <taxon>Desulfobulbales</taxon>
        <taxon>Desulfobulbaceae</taxon>
        <taxon>Desulfoprunum</taxon>
    </lineage>
</organism>
<comment type="caution">
    <text evidence="2">The sequence shown here is derived from an EMBL/GenBank/DDBJ whole genome shotgun (WGS) entry which is preliminary data.</text>
</comment>
<dbReference type="AlphaFoldDB" id="A0A840UTG5"/>
<feature type="transmembrane region" description="Helical" evidence="1">
    <location>
        <begin position="85"/>
        <end position="107"/>
    </location>
</feature>
<feature type="transmembrane region" description="Helical" evidence="1">
    <location>
        <begin position="147"/>
        <end position="173"/>
    </location>
</feature>
<sequence length="200" mass="22726">MTAIAPSLSHFFDVFCSARQVRNCSFVMRLDSGIVEGVLLVSSMPWAVGVMDRQPNCCFDAQCNCTVSGVEAWSGWCYFRDRHSVFMVVFFLFMIGMVVVVILHLVVGMKMAMIMSLSMVVFMLVSMPVTVVVFMLMRVFVDETVMFMGMLVPVMVPVFMLVFVWVFPVHILLHNFLWLFARSTGRFGTPWINPLYASLP</sequence>
<dbReference type="Proteomes" id="UP000539642">
    <property type="component" value="Unassembled WGS sequence"/>
</dbReference>
<name>A0A840UTG5_9BACT</name>
<keyword evidence="3" id="KW-1185">Reference proteome</keyword>
<evidence type="ECO:0000313" key="2">
    <source>
        <dbReference type="EMBL" id="MBB5349477.1"/>
    </source>
</evidence>
<reference evidence="2 3" key="1">
    <citation type="submission" date="2020-08" db="EMBL/GenBank/DDBJ databases">
        <title>Genomic Encyclopedia of Type Strains, Phase IV (KMG-IV): sequencing the most valuable type-strain genomes for metagenomic binning, comparative biology and taxonomic classification.</title>
        <authorList>
            <person name="Goeker M."/>
        </authorList>
    </citation>
    <scope>NUCLEOTIDE SEQUENCE [LARGE SCALE GENOMIC DNA]</scope>
    <source>
        <strain evidence="2 3">DSM 28570</strain>
    </source>
</reference>
<feature type="transmembrane region" description="Helical" evidence="1">
    <location>
        <begin position="119"/>
        <end position="141"/>
    </location>
</feature>
<dbReference type="EMBL" id="JACHEO010000026">
    <property type="protein sequence ID" value="MBB5349477.1"/>
    <property type="molecule type" value="Genomic_DNA"/>
</dbReference>
<gene>
    <name evidence="2" type="ORF">HNQ81_003231</name>
</gene>
<accession>A0A840UTG5</accession>
<proteinExistence type="predicted"/>
<evidence type="ECO:0000256" key="1">
    <source>
        <dbReference type="SAM" id="Phobius"/>
    </source>
</evidence>
<keyword evidence="1" id="KW-0812">Transmembrane</keyword>
<keyword evidence="1" id="KW-0472">Membrane</keyword>